<dbReference type="Gene3D" id="3.40.50.150">
    <property type="entry name" value="Vaccinia Virus protein VP39"/>
    <property type="match status" value="1"/>
</dbReference>
<organism evidence="2 3">
    <name type="scientific">Fibrella forsythiae</name>
    <dbReference type="NCBI Taxonomy" id="2817061"/>
    <lineage>
        <taxon>Bacteria</taxon>
        <taxon>Pseudomonadati</taxon>
        <taxon>Bacteroidota</taxon>
        <taxon>Cytophagia</taxon>
        <taxon>Cytophagales</taxon>
        <taxon>Spirosomataceae</taxon>
        <taxon>Fibrella</taxon>
    </lineage>
</organism>
<name>A0ABS3JC08_9BACT</name>
<evidence type="ECO:0000313" key="3">
    <source>
        <dbReference type="Proteomes" id="UP000664628"/>
    </source>
</evidence>
<gene>
    <name evidence="2" type="ORF">J2I46_03055</name>
</gene>
<dbReference type="InterPro" id="IPR029063">
    <property type="entry name" value="SAM-dependent_MTases_sf"/>
</dbReference>
<reference evidence="2 3" key="1">
    <citation type="submission" date="2021-03" db="EMBL/GenBank/DDBJ databases">
        <title>Fibrella sp. HMF5405 genome sequencing and assembly.</title>
        <authorList>
            <person name="Kang H."/>
            <person name="Kim H."/>
            <person name="Bae S."/>
            <person name="Joh K."/>
        </authorList>
    </citation>
    <scope>NUCLEOTIDE SEQUENCE [LARGE SCALE GENOMIC DNA]</scope>
    <source>
        <strain evidence="2 3">HMF5405</strain>
    </source>
</reference>
<keyword evidence="3" id="KW-1185">Reference proteome</keyword>
<accession>A0ABS3JC08</accession>
<feature type="region of interest" description="Disordered" evidence="1">
    <location>
        <begin position="457"/>
        <end position="476"/>
    </location>
</feature>
<dbReference type="SUPFAM" id="SSF53335">
    <property type="entry name" value="S-adenosyl-L-methionine-dependent methyltransferases"/>
    <property type="match status" value="1"/>
</dbReference>
<dbReference type="Proteomes" id="UP000664628">
    <property type="component" value="Unassembled WGS sequence"/>
</dbReference>
<comment type="caution">
    <text evidence="2">The sequence shown here is derived from an EMBL/GenBank/DDBJ whole genome shotgun (WGS) entry which is preliminary data.</text>
</comment>
<dbReference type="EMBL" id="JAFMYW010000001">
    <property type="protein sequence ID" value="MBO0947543.1"/>
    <property type="molecule type" value="Genomic_DNA"/>
</dbReference>
<sequence>MEPKNLSDLIPDQDNANKGTEYGQHLLRKSIQELGIGRGVLAANDGTLIAGNQTVNMLSELGFEKIIVVPTDGNTLVVTQRTDIAPGTKEFHELALADNKVGQVNLSFDEGKVDELAEMFDINLGDWGFKTEKVVGKQQNEGGLAERFVVPPFSVLDTRQGYWQARKKDWHARIGDKGESREGTLRKSASGDDPSYYRQKSAIEEKLGLKLTSAEFEEKHYVRSTKIPKGVSLLDPVLSEVVIKWFGLPGGHAFDPFAGDSVFGFVAASEGQQFTGIELRQEQADLNQGRLTESGLPGRYICDDGRNVAQHVPAESQDLLFSCPPYFDLEVYSDKENDASNQKTYQGFYAILDQAFTAAITCLKPGRFAVIVCGDVRDKKTGAYYRFPQDVVGTFVREGMYLYNELILIEQAGNGAIRANGQMKHRKVVKTHQQVLVFYKGNPRDIKTTFPEITYEPEDLESFGVDSADESDHAED</sequence>
<evidence type="ECO:0000313" key="2">
    <source>
        <dbReference type="EMBL" id="MBO0947543.1"/>
    </source>
</evidence>
<proteinExistence type="predicted"/>
<dbReference type="RefSeq" id="WP_207327451.1">
    <property type="nucleotide sequence ID" value="NZ_JAFMYW010000001.1"/>
</dbReference>
<feature type="compositionally biased region" description="Basic and acidic residues" evidence="1">
    <location>
        <begin position="174"/>
        <end position="185"/>
    </location>
</feature>
<protein>
    <recommendedName>
        <fullName evidence="4">DNA methylase N-4/N-6 domain-containing protein</fullName>
    </recommendedName>
</protein>
<evidence type="ECO:0000256" key="1">
    <source>
        <dbReference type="SAM" id="MobiDB-lite"/>
    </source>
</evidence>
<evidence type="ECO:0008006" key="4">
    <source>
        <dbReference type="Google" id="ProtNLM"/>
    </source>
</evidence>
<feature type="region of interest" description="Disordered" evidence="1">
    <location>
        <begin position="174"/>
        <end position="196"/>
    </location>
</feature>